<evidence type="ECO:0000256" key="1">
    <source>
        <dbReference type="SAM" id="SignalP"/>
    </source>
</evidence>
<reference evidence="2 3" key="1">
    <citation type="submission" date="2020-08" db="EMBL/GenBank/DDBJ databases">
        <authorList>
            <person name="Hejnol A."/>
        </authorList>
    </citation>
    <scope>NUCLEOTIDE SEQUENCE [LARGE SCALE GENOMIC DNA]</scope>
</reference>
<proteinExistence type="predicted"/>
<comment type="caution">
    <text evidence="2">The sequence shown here is derived from an EMBL/GenBank/DDBJ whole genome shotgun (WGS) entry which is preliminary data.</text>
</comment>
<gene>
    <name evidence="2" type="ORF">DGYR_LOCUS6778</name>
</gene>
<dbReference type="Proteomes" id="UP000549394">
    <property type="component" value="Unassembled WGS sequence"/>
</dbReference>
<protein>
    <submittedName>
        <fullName evidence="2">DgyrCDS7098</fullName>
    </submittedName>
</protein>
<keyword evidence="1" id="KW-0732">Signal</keyword>
<sequence>MFGGKIMTLLKKINMLFVVCLMYEGSDGHREVKGCDIEIWDHKEHGVMPIQPPCMAGKITWNVPKGALRIHLGLSQLPIELENPANTFADICFKAGVKAAHLLLSVEDSEQKRTSSLRHKNLLNERSHGTEKSSRQICLRTADSLVLFAQIVPEFITSLYGKVRLDYDVREREDNEGK</sequence>
<evidence type="ECO:0000313" key="3">
    <source>
        <dbReference type="Proteomes" id="UP000549394"/>
    </source>
</evidence>
<name>A0A7I8VQ81_9ANNE</name>
<feature type="signal peptide" evidence="1">
    <location>
        <begin position="1"/>
        <end position="28"/>
    </location>
</feature>
<keyword evidence="3" id="KW-1185">Reference proteome</keyword>
<dbReference type="AlphaFoldDB" id="A0A7I8VQ81"/>
<organism evidence="2 3">
    <name type="scientific">Dimorphilus gyrociliatus</name>
    <dbReference type="NCBI Taxonomy" id="2664684"/>
    <lineage>
        <taxon>Eukaryota</taxon>
        <taxon>Metazoa</taxon>
        <taxon>Spiralia</taxon>
        <taxon>Lophotrochozoa</taxon>
        <taxon>Annelida</taxon>
        <taxon>Polychaeta</taxon>
        <taxon>Polychaeta incertae sedis</taxon>
        <taxon>Dinophilidae</taxon>
        <taxon>Dimorphilus</taxon>
    </lineage>
</organism>
<accession>A0A7I8VQ81</accession>
<dbReference type="EMBL" id="CAJFCJ010000008">
    <property type="protein sequence ID" value="CAD5118394.1"/>
    <property type="molecule type" value="Genomic_DNA"/>
</dbReference>
<evidence type="ECO:0000313" key="2">
    <source>
        <dbReference type="EMBL" id="CAD5118394.1"/>
    </source>
</evidence>
<feature type="chain" id="PRO_5029616133" evidence="1">
    <location>
        <begin position="29"/>
        <end position="178"/>
    </location>
</feature>